<dbReference type="InterPro" id="IPR035368">
    <property type="entry name" value="Nrap_D3"/>
</dbReference>
<evidence type="ECO:0000256" key="5">
    <source>
        <dbReference type="RuleBase" id="RU364032"/>
    </source>
</evidence>
<evidence type="ECO:0000256" key="1">
    <source>
        <dbReference type="ARBA" id="ARBA00004604"/>
    </source>
</evidence>
<keyword evidence="14" id="KW-1185">Reference proteome</keyword>
<keyword evidence="5" id="KW-0698">rRNA processing</keyword>
<dbReference type="PANTHER" id="PTHR17972:SF0">
    <property type="entry name" value="NUCLEOLAR PROTEIN 6"/>
    <property type="match status" value="1"/>
</dbReference>
<dbReference type="Gene3D" id="1.10.1410.10">
    <property type="match status" value="1"/>
</dbReference>
<proteinExistence type="inferred from homology"/>
<dbReference type="GO" id="GO:0006364">
    <property type="term" value="P:rRNA processing"/>
    <property type="evidence" value="ECO:0007669"/>
    <property type="project" value="UniProtKB-KW"/>
</dbReference>
<feature type="compositionally biased region" description="Basic and acidic residues" evidence="6">
    <location>
        <begin position="16"/>
        <end position="51"/>
    </location>
</feature>
<accession>A0A0C3CUR7</accession>
<dbReference type="InterPro" id="IPR005554">
    <property type="entry name" value="NOL6/Upt22"/>
</dbReference>
<evidence type="ECO:0000256" key="2">
    <source>
        <dbReference type="ARBA" id="ARBA00006674"/>
    </source>
</evidence>
<evidence type="ECO:0000259" key="11">
    <source>
        <dbReference type="Pfam" id="PF17406"/>
    </source>
</evidence>
<reference evidence="14" key="2">
    <citation type="submission" date="2015-01" db="EMBL/GenBank/DDBJ databases">
        <title>Evolutionary Origins and Diversification of the Mycorrhizal Mutualists.</title>
        <authorList>
            <consortium name="DOE Joint Genome Institute"/>
            <consortium name="Mycorrhizal Genomics Consortium"/>
            <person name="Kohler A."/>
            <person name="Kuo A."/>
            <person name="Nagy L.G."/>
            <person name="Floudas D."/>
            <person name="Copeland A."/>
            <person name="Barry K.W."/>
            <person name="Cichocki N."/>
            <person name="Veneault-Fourrey C."/>
            <person name="LaButti K."/>
            <person name="Lindquist E.A."/>
            <person name="Lipzen A."/>
            <person name="Lundell T."/>
            <person name="Morin E."/>
            <person name="Murat C."/>
            <person name="Riley R."/>
            <person name="Ohm R."/>
            <person name="Sun H."/>
            <person name="Tunlid A."/>
            <person name="Henrissat B."/>
            <person name="Grigoriev I.V."/>
            <person name="Hibbett D.S."/>
            <person name="Martin F."/>
        </authorList>
    </citation>
    <scope>NUCLEOTIDE SEQUENCE [LARGE SCALE GENOMIC DNA]</scope>
    <source>
        <strain evidence="14">h7</strain>
    </source>
</reference>
<name>A0A0C3CUR7_HEBCY</name>
<gene>
    <name evidence="13" type="ORF">M413DRAFT_439553</name>
</gene>
<dbReference type="Pfam" id="PF17405">
    <property type="entry name" value="Nrap_D4"/>
    <property type="match status" value="1"/>
</dbReference>
<evidence type="ECO:0000259" key="9">
    <source>
        <dbReference type="Pfam" id="PF17404"/>
    </source>
</evidence>
<evidence type="ECO:0000259" key="12">
    <source>
        <dbReference type="Pfam" id="PF17407"/>
    </source>
</evidence>
<keyword evidence="5" id="KW-0687">Ribonucleoprotein</keyword>
<feature type="domain" description="Nrap protein" evidence="8">
    <location>
        <begin position="381"/>
        <end position="510"/>
    </location>
</feature>
<dbReference type="GO" id="GO:0032545">
    <property type="term" value="C:CURI complex"/>
    <property type="evidence" value="ECO:0007669"/>
    <property type="project" value="TreeGrafter"/>
</dbReference>
<protein>
    <recommendedName>
        <fullName evidence="5">U3 small nucleolar RNA-associated protein 22</fullName>
    </recommendedName>
</protein>
<dbReference type="InterPro" id="IPR035369">
    <property type="entry name" value="Nrap_D4"/>
</dbReference>
<organism evidence="13 14">
    <name type="scientific">Hebeloma cylindrosporum</name>
    <dbReference type="NCBI Taxonomy" id="76867"/>
    <lineage>
        <taxon>Eukaryota</taxon>
        <taxon>Fungi</taxon>
        <taxon>Dikarya</taxon>
        <taxon>Basidiomycota</taxon>
        <taxon>Agaricomycotina</taxon>
        <taxon>Agaricomycetes</taxon>
        <taxon>Agaricomycetidae</taxon>
        <taxon>Agaricales</taxon>
        <taxon>Agaricineae</taxon>
        <taxon>Hymenogastraceae</taxon>
        <taxon>Hebeloma</taxon>
    </lineage>
</organism>
<dbReference type="Pfam" id="PF03813">
    <property type="entry name" value="Nrap"/>
    <property type="match status" value="1"/>
</dbReference>
<dbReference type="InterPro" id="IPR035371">
    <property type="entry name" value="Nrap_D6"/>
</dbReference>
<dbReference type="HOGENOM" id="CLU_003502_1_0_1"/>
<dbReference type="Pfam" id="PF17404">
    <property type="entry name" value="Nrap_D3"/>
    <property type="match status" value="1"/>
</dbReference>
<evidence type="ECO:0000313" key="13">
    <source>
        <dbReference type="EMBL" id="KIM47874.1"/>
    </source>
</evidence>
<dbReference type="Pfam" id="PF17407">
    <property type="entry name" value="Nrap_D6"/>
    <property type="match status" value="1"/>
</dbReference>
<dbReference type="Proteomes" id="UP000053424">
    <property type="component" value="Unassembled WGS sequence"/>
</dbReference>
<dbReference type="PANTHER" id="PTHR17972">
    <property type="entry name" value="NUCLEOLAR RNA-ASSOCIATED PROTEIN"/>
    <property type="match status" value="1"/>
</dbReference>
<keyword evidence="4 5" id="KW-0539">Nucleus</keyword>
<dbReference type="AlphaFoldDB" id="A0A0C3CUR7"/>
<keyword evidence="5" id="KW-0690">Ribosome biogenesis</keyword>
<comment type="similarity">
    <text evidence="2 5">Belongs to the NRAP family.</text>
</comment>
<dbReference type="GO" id="GO:0003723">
    <property type="term" value="F:RNA binding"/>
    <property type="evidence" value="ECO:0007669"/>
    <property type="project" value="UniProtKB-KW"/>
</dbReference>
<feature type="region of interest" description="Disordered" evidence="6">
    <location>
        <begin position="1"/>
        <end position="91"/>
    </location>
</feature>
<feature type="domain" description="Nrap protein" evidence="12">
    <location>
        <begin position="1084"/>
        <end position="1223"/>
    </location>
</feature>
<evidence type="ECO:0000256" key="3">
    <source>
        <dbReference type="ARBA" id="ARBA00022884"/>
    </source>
</evidence>
<evidence type="ECO:0000259" key="8">
    <source>
        <dbReference type="Pfam" id="PF17403"/>
    </source>
</evidence>
<dbReference type="EMBL" id="KN831769">
    <property type="protein sequence ID" value="KIM47874.1"/>
    <property type="molecule type" value="Genomic_DNA"/>
</dbReference>
<feature type="domain" description="Nrap protein" evidence="10">
    <location>
        <begin position="686"/>
        <end position="914"/>
    </location>
</feature>
<dbReference type="InterPro" id="IPR035367">
    <property type="entry name" value="Nrap_D2"/>
</dbReference>
<evidence type="ECO:0000313" key="14">
    <source>
        <dbReference type="Proteomes" id="UP000053424"/>
    </source>
</evidence>
<dbReference type="GO" id="GO:0006409">
    <property type="term" value="P:tRNA export from nucleus"/>
    <property type="evidence" value="ECO:0007669"/>
    <property type="project" value="TreeGrafter"/>
</dbReference>
<dbReference type="GO" id="GO:0034456">
    <property type="term" value="C:UTP-C complex"/>
    <property type="evidence" value="ECO:0007669"/>
    <property type="project" value="TreeGrafter"/>
</dbReference>
<evidence type="ECO:0000259" key="10">
    <source>
        <dbReference type="Pfam" id="PF17405"/>
    </source>
</evidence>
<dbReference type="Gene3D" id="3.30.70.3030">
    <property type="match status" value="1"/>
</dbReference>
<keyword evidence="3 5" id="KW-0694">RNA-binding</keyword>
<dbReference type="Pfam" id="PF17406">
    <property type="entry name" value="Nrap_D5"/>
    <property type="match status" value="1"/>
</dbReference>
<evidence type="ECO:0000256" key="6">
    <source>
        <dbReference type="SAM" id="MobiDB-lite"/>
    </source>
</evidence>
<dbReference type="STRING" id="686832.A0A0C3CUR7"/>
<dbReference type="InterPro" id="IPR035370">
    <property type="entry name" value="Nrap_D5"/>
</dbReference>
<evidence type="ECO:0000259" key="7">
    <source>
        <dbReference type="Pfam" id="PF03813"/>
    </source>
</evidence>
<dbReference type="GO" id="GO:0032040">
    <property type="term" value="C:small-subunit processome"/>
    <property type="evidence" value="ECO:0007669"/>
    <property type="project" value="TreeGrafter"/>
</dbReference>
<dbReference type="Pfam" id="PF17403">
    <property type="entry name" value="Nrap_D2"/>
    <property type="match status" value="1"/>
</dbReference>
<reference evidence="13 14" key="1">
    <citation type="submission" date="2014-04" db="EMBL/GenBank/DDBJ databases">
        <authorList>
            <consortium name="DOE Joint Genome Institute"/>
            <person name="Kuo A."/>
            <person name="Gay G."/>
            <person name="Dore J."/>
            <person name="Kohler A."/>
            <person name="Nagy L.G."/>
            <person name="Floudas D."/>
            <person name="Copeland A."/>
            <person name="Barry K.W."/>
            <person name="Cichocki N."/>
            <person name="Veneault-Fourrey C."/>
            <person name="LaButti K."/>
            <person name="Lindquist E.A."/>
            <person name="Lipzen A."/>
            <person name="Lundell T."/>
            <person name="Morin E."/>
            <person name="Murat C."/>
            <person name="Sun H."/>
            <person name="Tunlid A."/>
            <person name="Henrissat B."/>
            <person name="Grigoriev I.V."/>
            <person name="Hibbett D.S."/>
            <person name="Martin F."/>
            <person name="Nordberg H.P."/>
            <person name="Cantor M.N."/>
            <person name="Hua S.X."/>
        </authorList>
    </citation>
    <scope>NUCLEOTIDE SEQUENCE [LARGE SCALE GENOMIC DNA]</scope>
    <source>
        <strain evidence="14">h7</strain>
    </source>
</reference>
<dbReference type="InterPro" id="IPR035082">
    <property type="entry name" value="Nrap_D1"/>
</dbReference>
<feature type="domain" description="Nrap protein" evidence="9">
    <location>
        <begin position="516"/>
        <end position="673"/>
    </location>
</feature>
<comment type="subcellular location">
    <subcellularLocation>
        <location evidence="1 5">Nucleus</location>
        <location evidence="1 5">Nucleolus</location>
    </subcellularLocation>
</comment>
<sequence>MLTNVMVPNLKRKRSELHGPRKSQKFDQDKFSDVADHSHGKDSGGESEGHDSMSFVEKPENDEEWEGINGAPPNVVPQERHPGPTSKKLPAGEELRAIKDASDLFKSSSFKFQIDALLPNVRPKPSRVPPLERFLFALYAFLKDIPSSSPQHPLEAARKLQKKGVAVPYSLPLPTEETNWKVAFEPPIEVNLVGSWANKVCVKPKDGQKFGVDLAIEMPSSLFQEKDYLNGRFFHKRSFYLATIAAAIQRAKSGLEVDVSYESLKGDPRLTKLVLTPKNNDSATDFTKLNAKVCILPVLSADSPIPLHRLSPSHSNIRVNFGADTTSVDTQTSPHLPTPLYNNALLRTINPKYQLLAIHALQNECPRYSEGTRICVRGFESAGTWWWSLLALLLNGEERRPGSTKANQRKSVGKGLSSYQLFKAALEFIAKHNMEKDPVFIRSADGHRYPPEEYGGHSEAVFVDSASLANLLAGVPLGSLDLLRYDAAKTLETLNQTSPSGDPFTAVFMKDSRDVLTRFDVILRVHLSSAKPLKTSIHSTLDSGTPSTALLASISSLLRQGLGNRSRVVVLLHPSSLSRSVSQAHPSTPDTIFVGIVHDPQHAFRLVDHGPAAGEQDQARLDQFRDLWGDKAELRRFKDGRIVESVVWEVTTADERAHVPSMIVRHLLQRHFNIKEDDVETWQKSFDSLLRLPPSISREYISSGVSTGFKGAMTAFDSLVKSIKKLDDDLPLSLLTISPISEALRYTSVFSPVPLPRSLASLLPPNARYLAPIEIVIEFEKSSKWPDDLKAVQSIKLAFFERLASALMDAVEGLTAKVVVGDGLHDSPILDKSSLEIVTSEGWAFTARIWHDRELNLLDQVIGGEATLLPHIVRKKDTQKKSAQYYEALQAKEVYLRRYIHAPRHHRAIAALSHHYSAFSGTVRLVKRWLASHWLLHFHISEEVIELICASFFIASGRTINANTDTEQTMQHLVPASKERGFAFVIKFLRDWKWEEGLFVPLYGADPAPSEEDASMASFSKAGAASVWKVSTEHDKDGHVWTSNGPDLVVARRLRALAEATWNCLQSLEQGPMNVLAMFIHPTNDYDFLLQMDTSVLPRYLHNVNVDTNLLTKRSRYANQTQEQDATKVLPGFDPARFFFNDLQRVYADTLKLFCDPLGGDLIGAVWDPTLKGPRPFRVLGGFSGVPVKKGNEKDKDKGLITLNQSAVVSEIERLGRGIVKKITISEQS</sequence>
<evidence type="ECO:0000256" key="4">
    <source>
        <dbReference type="ARBA" id="ARBA00023242"/>
    </source>
</evidence>
<feature type="domain" description="Nrap protein" evidence="11">
    <location>
        <begin position="916"/>
        <end position="1079"/>
    </location>
</feature>
<dbReference type="OrthoDB" id="10251401at2759"/>
<feature type="domain" description="Nrap protein" evidence="7">
    <location>
        <begin position="212"/>
        <end position="362"/>
    </location>
</feature>